<dbReference type="RefSeq" id="WP_070987218.1">
    <property type="nucleotide sequence ID" value="NZ_MKJU01000032.1"/>
</dbReference>
<organism evidence="2 3">
    <name type="scientific">Pseudoalteromonas amylolytica</name>
    <dbReference type="NCBI Taxonomy" id="1859457"/>
    <lineage>
        <taxon>Bacteria</taxon>
        <taxon>Pseudomonadati</taxon>
        <taxon>Pseudomonadota</taxon>
        <taxon>Gammaproteobacteria</taxon>
        <taxon>Alteromonadales</taxon>
        <taxon>Pseudoalteromonadaceae</taxon>
        <taxon>Pseudoalteromonas</taxon>
    </lineage>
</organism>
<keyword evidence="1" id="KW-1133">Transmembrane helix</keyword>
<dbReference type="OrthoDB" id="6312399at2"/>
<dbReference type="AlphaFoldDB" id="A0A1S1MSG5"/>
<sequence length="187" mass="22079">MTLNELFYRAGWVVKGFEFLAIVWFLVTQFPRHKWSLFFATKRDMVSRELHEMHSCFIIAVCTFMFHVIGSEFGFYFLNLAFDRLPAIRMFYLAMMVNSCAFVIAVLLLHLLRGCAMSWAAHRCVTLTLLMLVVLLIQLTARGYFDYHKLKPLYATCVWIINLTSLAVIYRYPVQQTMMYYKSRKMC</sequence>
<feature type="transmembrane region" description="Helical" evidence="1">
    <location>
        <begin position="153"/>
        <end position="174"/>
    </location>
</feature>
<name>A0A1S1MSG5_9GAMM</name>
<keyword evidence="3" id="KW-1185">Reference proteome</keyword>
<accession>A0A1S1MSG5</accession>
<dbReference type="EMBL" id="MKJU01000032">
    <property type="protein sequence ID" value="OHU87304.1"/>
    <property type="molecule type" value="Genomic_DNA"/>
</dbReference>
<evidence type="ECO:0000256" key="1">
    <source>
        <dbReference type="SAM" id="Phobius"/>
    </source>
</evidence>
<keyword evidence="1" id="KW-0812">Transmembrane</keyword>
<reference evidence="2 3" key="1">
    <citation type="submission" date="2016-09" db="EMBL/GenBank/DDBJ databases">
        <title>Pseudoalteromonas amylolytica sp. nov., isolated from the surface seawater.</title>
        <authorList>
            <person name="Wu Y.-H."/>
            <person name="Cheng H."/>
            <person name="Jin X.-B."/>
            <person name="Wang C.-S."/>
            <person name="Xu X.-W."/>
        </authorList>
    </citation>
    <scope>NUCLEOTIDE SEQUENCE [LARGE SCALE GENOMIC DNA]</scope>
    <source>
        <strain evidence="2 3">JW1</strain>
    </source>
</reference>
<feature type="transmembrane region" description="Helical" evidence="1">
    <location>
        <begin position="6"/>
        <end position="27"/>
    </location>
</feature>
<dbReference type="Proteomes" id="UP000179786">
    <property type="component" value="Unassembled WGS sequence"/>
</dbReference>
<keyword evidence="1" id="KW-0472">Membrane</keyword>
<feature type="transmembrane region" description="Helical" evidence="1">
    <location>
        <begin position="55"/>
        <end position="78"/>
    </location>
</feature>
<evidence type="ECO:0000313" key="2">
    <source>
        <dbReference type="EMBL" id="OHU87304.1"/>
    </source>
</evidence>
<dbReference type="STRING" id="1859457.BET10_20390"/>
<proteinExistence type="predicted"/>
<evidence type="ECO:0000313" key="3">
    <source>
        <dbReference type="Proteomes" id="UP000179786"/>
    </source>
</evidence>
<feature type="transmembrane region" description="Helical" evidence="1">
    <location>
        <begin position="90"/>
        <end position="112"/>
    </location>
</feature>
<protein>
    <submittedName>
        <fullName evidence="2">Uncharacterized protein</fullName>
    </submittedName>
</protein>
<gene>
    <name evidence="2" type="ORF">BET10_20390</name>
</gene>
<feature type="transmembrane region" description="Helical" evidence="1">
    <location>
        <begin position="124"/>
        <end position="141"/>
    </location>
</feature>
<comment type="caution">
    <text evidence="2">The sequence shown here is derived from an EMBL/GenBank/DDBJ whole genome shotgun (WGS) entry which is preliminary data.</text>
</comment>